<dbReference type="AlphaFoldDB" id="A0A811UCG2"/>
<evidence type="ECO:0000313" key="1">
    <source>
        <dbReference type="EMBL" id="CAD6996018.1"/>
    </source>
</evidence>
<keyword evidence="2" id="KW-1185">Reference proteome</keyword>
<dbReference type="Proteomes" id="UP000606786">
    <property type="component" value="Unassembled WGS sequence"/>
</dbReference>
<accession>A0A811UCG2</accession>
<comment type="caution">
    <text evidence="1">The sequence shown here is derived from an EMBL/GenBank/DDBJ whole genome shotgun (WGS) entry which is preliminary data.</text>
</comment>
<protein>
    <submittedName>
        <fullName evidence="1">(Mediterranean fruit fly) hypothetical protein</fullName>
    </submittedName>
</protein>
<reference evidence="1" key="1">
    <citation type="submission" date="2020-11" db="EMBL/GenBank/DDBJ databases">
        <authorList>
            <person name="Whitehead M."/>
        </authorList>
    </citation>
    <scope>NUCLEOTIDE SEQUENCE</scope>
    <source>
        <strain evidence="1">EGII</strain>
    </source>
</reference>
<feature type="non-terminal residue" evidence="1">
    <location>
        <position position="1"/>
    </location>
</feature>
<sequence>HLWDSLEHEIRQRTITSKALLLGIPAETPSGSFKTKTIFDFVLHFKRNSEKECLCSTYLPST</sequence>
<organism evidence="1 2">
    <name type="scientific">Ceratitis capitata</name>
    <name type="common">Mediterranean fruit fly</name>
    <name type="synonym">Tephritis capitata</name>
    <dbReference type="NCBI Taxonomy" id="7213"/>
    <lineage>
        <taxon>Eukaryota</taxon>
        <taxon>Metazoa</taxon>
        <taxon>Ecdysozoa</taxon>
        <taxon>Arthropoda</taxon>
        <taxon>Hexapoda</taxon>
        <taxon>Insecta</taxon>
        <taxon>Pterygota</taxon>
        <taxon>Neoptera</taxon>
        <taxon>Endopterygota</taxon>
        <taxon>Diptera</taxon>
        <taxon>Brachycera</taxon>
        <taxon>Muscomorpha</taxon>
        <taxon>Tephritoidea</taxon>
        <taxon>Tephritidae</taxon>
        <taxon>Ceratitis</taxon>
        <taxon>Ceratitis</taxon>
    </lineage>
</organism>
<evidence type="ECO:0000313" key="2">
    <source>
        <dbReference type="Proteomes" id="UP000606786"/>
    </source>
</evidence>
<name>A0A811UCG2_CERCA</name>
<gene>
    <name evidence="1" type="ORF">CCAP1982_LOCUS4724</name>
</gene>
<dbReference type="EMBL" id="CAJHJT010000001">
    <property type="protein sequence ID" value="CAD6996018.1"/>
    <property type="molecule type" value="Genomic_DNA"/>
</dbReference>
<proteinExistence type="predicted"/>